<keyword evidence="2" id="KW-0812">Transmembrane</keyword>
<keyword evidence="2" id="KW-1133">Transmembrane helix</keyword>
<dbReference type="Proteomes" id="UP000800093">
    <property type="component" value="Unassembled WGS sequence"/>
</dbReference>
<dbReference type="AlphaFoldDB" id="A0A9P4KAW7"/>
<feature type="compositionally biased region" description="Polar residues" evidence="1">
    <location>
        <begin position="79"/>
        <end position="101"/>
    </location>
</feature>
<dbReference type="EMBL" id="ML986629">
    <property type="protein sequence ID" value="KAF2263185.1"/>
    <property type="molecule type" value="Genomic_DNA"/>
</dbReference>
<feature type="compositionally biased region" description="Basic and acidic residues" evidence="1">
    <location>
        <begin position="338"/>
        <end position="360"/>
    </location>
</feature>
<evidence type="ECO:0000313" key="5">
    <source>
        <dbReference type="Proteomes" id="UP000800093"/>
    </source>
</evidence>
<proteinExistence type="predicted"/>
<evidence type="ECO:0000313" key="4">
    <source>
        <dbReference type="EMBL" id="KAF2263185.1"/>
    </source>
</evidence>
<feature type="region of interest" description="Disordered" evidence="1">
    <location>
        <begin position="313"/>
        <end position="360"/>
    </location>
</feature>
<dbReference type="Pfam" id="PF14610">
    <property type="entry name" value="Psg1"/>
    <property type="match status" value="1"/>
</dbReference>
<name>A0A9P4KAW7_9PLEO</name>
<feature type="signal peptide" evidence="3">
    <location>
        <begin position="1"/>
        <end position="21"/>
    </location>
</feature>
<gene>
    <name evidence="4" type="ORF">CC78DRAFT_617865</name>
</gene>
<organism evidence="4 5">
    <name type="scientific">Lojkania enalia</name>
    <dbReference type="NCBI Taxonomy" id="147567"/>
    <lineage>
        <taxon>Eukaryota</taxon>
        <taxon>Fungi</taxon>
        <taxon>Dikarya</taxon>
        <taxon>Ascomycota</taxon>
        <taxon>Pezizomycotina</taxon>
        <taxon>Dothideomycetes</taxon>
        <taxon>Pleosporomycetidae</taxon>
        <taxon>Pleosporales</taxon>
        <taxon>Pleosporales incertae sedis</taxon>
        <taxon>Lojkania</taxon>
    </lineage>
</organism>
<evidence type="ECO:0000256" key="1">
    <source>
        <dbReference type="SAM" id="MobiDB-lite"/>
    </source>
</evidence>
<feature type="region of interest" description="Disordered" evidence="1">
    <location>
        <begin position="208"/>
        <end position="239"/>
    </location>
</feature>
<sequence>MRVNRIATLLAGSHVLLGVSAGPLAAKRQQDESTSSSPIAPTVGLVVGTMSDGTTTTFEAFAPQPSKSGSSESTLSTGDASVTTTATEDAASGSATPSRTGQPPPPSTAFPVCHTVDDPNNPFCLPNNMSTLYVGKTYYATWNPDRFPLNSTVTVKVMFSNDSTQEVWSSAETDNSWGFVTFKTNKYWKQGYSAYNLTFHAVIFEGDDPTKQATPKDGPQITITDEPPDHYPPPEPTKAPNKEGLMIGLPVSLGFVLLVVVGLWFGMRKRRTIGLGNIMGRRNKGYGVGKSRSQRLGLGKKGAIRLEEREIHSMPQYTDRAPPTHSRGDSLGSLVSDDEIRPAPKHNQFRDEINRQKADR</sequence>
<comment type="caution">
    <text evidence="4">The sequence shown here is derived from an EMBL/GenBank/DDBJ whole genome shotgun (WGS) entry which is preliminary data.</text>
</comment>
<feature type="transmembrane region" description="Helical" evidence="2">
    <location>
        <begin position="244"/>
        <end position="265"/>
    </location>
</feature>
<evidence type="ECO:0000256" key="2">
    <source>
        <dbReference type="SAM" id="Phobius"/>
    </source>
</evidence>
<evidence type="ECO:0000256" key="3">
    <source>
        <dbReference type="SAM" id="SignalP"/>
    </source>
</evidence>
<feature type="chain" id="PRO_5040321164" evidence="3">
    <location>
        <begin position="22"/>
        <end position="360"/>
    </location>
</feature>
<keyword evidence="5" id="KW-1185">Reference proteome</keyword>
<dbReference type="OrthoDB" id="4084551at2759"/>
<feature type="region of interest" description="Disordered" evidence="1">
    <location>
        <begin position="61"/>
        <end position="110"/>
    </location>
</feature>
<accession>A0A9P4KAW7</accession>
<dbReference type="InterPro" id="IPR028000">
    <property type="entry name" value="Pma1"/>
</dbReference>
<reference evidence="5" key="1">
    <citation type="journal article" date="2020" name="Stud. Mycol.">
        <title>101 Dothideomycetes genomes: A test case for predicting lifestyles and emergence of pathogens.</title>
        <authorList>
            <person name="Haridas S."/>
            <person name="Albert R."/>
            <person name="Binder M."/>
            <person name="Bloem J."/>
            <person name="LaButti K."/>
            <person name="Salamov A."/>
            <person name="Andreopoulos B."/>
            <person name="Baker S."/>
            <person name="Barry K."/>
            <person name="Bills G."/>
            <person name="Bluhm B."/>
            <person name="Cannon C."/>
            <person name="Castanera R."/>
            <person name="Culley D."/>
            <person name="Daum C."/>
            <person name="Ezra D."/>
            <person name="Gonzalez J."/>
            <person name="Henrissat B."/>
            <person name="Kuo A."/>
            <person name="Liang C."/>
            <person name="Lipzen A."/>
            <person name="Lutzoni F."/>
            <person name="Magnuson J."/>
            <person name="Mondo S."/>
            <person name="Nolan M."/>
            <person name="Ohm R."/>
            <person name="Pangilinan J."/>
            <person name="Park H.-J."/>
            <person name="Ramirez L."/>
            <person name="Alfaro M."/>
            <person name="Sun H."/>
            <person name="Tritt A."/>
            <person name="Yoshinaga Y."/>
            <person name="Zwiers L.-H."/>
            <person name="Turgeon B."/>
            <person name="Goodwin S."/>
            <person name="Spatafora J."/>
            <person name="Crous P."/>
            <person name="Grigoriev I."/>
        </authorList>
    </citation>
    <scope>NUCLEOTIDE SEQUENCE [LARGE SCALE GENOMIC DNA]</scope>
    <source>
        <strain evidence="5">CBS 304.66</strain>
    </source>
</reference>
<keyword evidence="2" id="KW-0472">Membrane</keyword>
<feature type="compositionally biased region" description="Low complexity" evidence="1">
    <location>
        <begin position="66"/>
        <end position="78"/>
    </location>
</feature>
<protein>
    <submittedName>
        <fullName evidence="4">Uncharacterized protein</fullName>
    </submittedName>
</protein>
<keyword evidence="3" id="KW-0732">Signal</keyword>